<dbReference type="SUPFAM" id="SSF74942">
    <property type="entry name" value="YhbC-like, C-terminal domain"/>
    <property type="match status" value="1"/>
</dbReference>
<keyword evidence="2 3" id="KW-0690">Ribosome biogenesis</keyword>
<feature type="domain" description="Ribosome maturation factor RimP N-terminal" evidence="5">
    <location>
        <begin position="17"/>
        <end position="90"/>
    </location>
</feature>
<comment type="caution">
    <text evidence="7">The sequence shown here is derived from an EMBL/GenBank/DDBJ whole genome shotgun (WGS) entry which is preliminary data.</text>
</comment>
<dbReference type="RefSeq" id="WP_211465992.1">
    <property type="nucleotide sequence ID" value="NZ_JAGSXH010000016.1"/>
</dbReference>
<evidence type="ECO:0000256" key="3">
    <source>
        <dbReference type="HAMAP-Rule" id="MF_01077"/>
    </source>
</evidence>
<name>A0A8J7WNB5_9ACTN</name>
<keyword evidence="1 3" id="KW-0963">Cytoplasm</keyword>
<dbReference type="AlphaFoldDB" id="A0A8J7WNB5"/>
<reference evidence="7" key="1">
    <citation type="submission" date="2021-04" db="EMBL/GenBank/DDBJ databases">
        <title>Genome based classification of Actinospica acidithermotolerans sp. nov., an actinobacterium isolated from an Indonesian hot spring.</title>
        <authorList>
            <person name="Kusuma A.B."/>
            <person name="Putra K.E."/>
            <person name="Nafisah S."/>
            <person name="Loh J."/>
            <person name="Nouioui I."/>
            <person name="Goodfellow M."/>
        </authorList>
    </citation>
    <scope>NUCLEOTIDE SEQUENCE</scope>
    <source>
        <strain evidence="7">DSM 45618</strain>
    </source>
</reference>
<dbReference type="Proteomes" id="UP000677913">
    <property type="component" value="Unassembled WGS sequence"/>
</dbReference>
<dbReference type="GO" id="GO:0000028">
    <property type="term" value="P:ribosomal small subunit assembly"/>
    <property type="evidence" value="ECO:0007669"/>
    <property type="project" value="TreeGrafter"/>
</dbReference>
<dbReference type="Pfam" id="PF17384">
    <property type="entry name" value="DUF150_C"/>
    <property type="match status" value="1"/>
</dbReference>
<dbReference type="HAMAP" id="MF_01077">
    <property type="entry name" value="RimP"/>
    <property type="match status" value="1"/>
</dbReference>
<evidence type="ECO:0000256" key="1">
    <source>
        <dbReference type="ARBA" id="ARBA00022490"/>
    </source>
</evidence>
<dbReference type="Pfam" id="PF02576">
    <property type="entry name" value="RimP_N"/>
    <property type="match status" value="1"/>
</dbReference>
<dbReference type="CDD" id="cd01734">
    <property type="entry name" value="YlxS_C"/>
    <property type="match status" value="1"/>
</dbReference>
<dbReference type="GO" id="GO:0005829">
    <property type="term" value="C:cytosol"/>
    <property type="evidence" value="ECO:0007669"/>
    <property type="project" value="TreeGrafter"/>
</dbReference>
<dbReference type="PANTHER" id="PTHR33867">
    <property type="entry name" value="RIBOSOME MATURATION FACTOR RIMP"/>
    <property type="match status" value="1"/>
</dbReference>
<evidence type="ECO:0000313" key="8">
    <source>
        <dbReference type="Proteomes" id="UP000677913"/>
    </source>
</evidence>
<sequence>MSPTAAPRLDRQKLRVLLEPVVERAGAQLEDVTEQRAGSRRLIRVVVDRDGGVSLDDIADVTRAVSEALDGYAAMGEAAYVLEVTSPGVDRPLTAPKHWRRARGRLVKAVLKAGGELTGRIADSDEHGVTLLVGEQEKERALPYGEIAKARVQVEFNRAAEDAPDDDAPDDEAPDDDDAPDDES</sequence>
<dbReference type="GO" id="GO:0006412">
    <property type="term" value="P:translation"/>
    <property type="evidence" value="ECO:0007669"/>
    <property type="project" value="TreeGrafter"/>
</dbReference>
<evidence type="ECO:0000313" key="7">
    <source>
        <dbReference type="EMBL" id="MBS2962867.1"/>
    </source>
</evidence>
<organism evidence="7 8">
    <name type="scientific">Actinocrinis puniceicyclus</name>
    <dbReference type="NCBI Taxonomy" id="977794"/>
    <lineage>
        <taxon>Bacteria</taxon>
        <taxon>Bacillati</taxon>
        <taxon>Actinomycetota</taxon>
        <taxon>Actinomycetes</taxon>
        <taxon>Catenulisporales</taxon>
        <taxon>Actinospicaceae</taxon>
        <taxon>Actinocrinis</taxon>
    </lineage>
</organism>
<dbReference type="InterPro" id="IPR003728">
    <property type="entry name" value="Ribosome_maturation_RimP"/>
</dbReference>
<dbReference type="InterPro" id="IPR028998">
    <property type="entry name" value="RimP_C"/>
</dbReference>
<evidence type="ECO:0000256" key="4">
    <source>
        <dbReference type="SAM" id="MobiDB-lite"/>
    </source>
</evidence>
<comment type="similarity">
    <text evidence="3">Belongs to the RimP family.</text>
</comment>
<comment type="function">
    <text evidence="3">Required for maturation of 30S ribosomal subunits.</text>
</comment>
<proteinExistence type="inferred from homology"/>
<evidence type="ECO:0000259" key="5">
    <source>
        <dbReference type="Pfam" id="PF02576"/>
    </source>
</evidence>
<feature type="compositionally biased region" description="Acidic residues" evidence="4">
    <location>
        <begin position="162"/>
        <end position="184"/>
    </location>
</feature>
<evidence type="ECO:0000256" key="2">
    <source>
        <dbReference type="ARBA" id="ARBA00022517"/>
    </source>
</evidence>
<dbReference type="NCBIfam" id="NF000930">
    <property type="entry name" value="PRK00092.2-2"/>
    <property type="match status" value="1"/>
</dbReference>
<protein>
    <recommendedName>
        <fullName evidence="3">Ribosome maturation factor RimP</fullName>
    </recommendedName>
</protein>
<dbReference type="SUPFAM" id="SSF75420">
    <property type="entry name" value="YhbC-like, N-terminal domain"/>
    <property type="match status" value="1"/>
</dbReference>
<gene>
    <name evidence="3 7" type="primary">rimP</name>
    <name evidence="7" type="ORF">KGA66_07425</name>
</gene>
<evidence type="ECO:0000259" key="6">
    <source>
        <dbReference type="Pfam" id="PF17384"/>
    </source>
</evidence>
<dbReference type="InterPro" id="IPR028989">
    <property type="entry name" value="RimP_N"/>
</dbReference>
<dbReference type="InterPro" id="IPR035956">
    <property type="entry name" value="RimP_N_sf"/>
</dbReference>
<dbReference type="PANTHER" id="PTHR33867:SF1">
    <property type="entry name" value="RIBOSOME MATURATION FACTOR RIMP"/>
    <property type="match status" value="1"/>
</dbReference>
<accession>A0A8J7WNB5</accession>
<feature type="domain" description="Ribosome maturation factor RimP C-terminal" evidence="6">
    <location>
        <begin position="93"/>
        <end position="156"/>
    </location>
</feature>
<comment type="subcellular location">
    <subcellularLocation>
        <location evidence="3">Cytoplasm</location>
    </subcellularLocation>
</comment>
<dbReference type="EMBL" id="JAGSXH010000016">
    <property type="protein sequence ID" value="MBS2962867.1"/>
    <property type="molecule type" value="Genomic_DNA"/>
</dbReference>
<dbReference type="Gene3D" id="3.30.300.70">
    <property type="entry name" value="RimP-like superfamily, N-terminal"/>
    <property type="match status" value="1"/>
</dbReference>
<keyword evidence="8" id="KW-1185">Reference proteome</keyword>
<feature type="region of interest" description="Disordered" evidence="4">
    <location>
        <begin position="157"/>
        <end position="184"/>
    </location>
</feature>
<dbReference type="InterPro" id="IPR036847">
    <property type="entry name" value="RimP_C_sf"/>
</dbReference>